<dbReference type="EMBL" id="GFDG01003093">
    <property type="protein sequence ID" value="JAV15706.1"/>
    <property type="molecule type" value="Transcribed_RNA"/>
</dbReference>
<reference evidence="2" key="1">
    <citation type="submission" date="2017-01" db="EMBL/GenBank/DDBJ databases">
        <title>An insight into the sialome and mialome of the horn fly, Haematobia irritans.</title>
        <authorList>
            <person name="Breijo M."/>
            <person name="Boiani M."/>
            <person name="Ures X."/>
            <person name="Rocha S."/>
            <person name="Sequeira M."/>
            <person name="Ribeiro J.M."/>
        </authorList>
    </citation>
    <scope>NUCLEOTIDE SEQUENCE</scope>
</reference>
<proteinExistence type="predicted"/>
<sequence length="160" mass="18475">MLTAELLTNVLEYSIRLIPKHSSCRTFNKRFSGTIWNRLMMFVISVVSNFAIVDGIEESHSNSCKLEEWSDSGTFRLHIFVIPTPPSTAHSASNCAGRLVTTSEPGTQFIQFHLTERNISFAIEACWVIRTMYFWVVFCWIITESHFNFLKIEKNILFKT</sequence>
<feature type="transmembrane region" description="Helical" evidence="1">
    <location>
        <begin position="35"/>
        <end position="53"/>
    </location>
</feature>
<evidence type="ECO:0000256" key="1">
    <source>
        <dbReference type="SAM" id="Phobius"/>
    </source>
</evidence>
<evidence type="ECO:0000313" key="2">
    <source>
        <dbReference type="EMBL" id="JAV15706.1"/>
    </source>
</evidence>
<keyword evidence="1" id="KW-0472">Membrane</keyword>
<feature type="transmembrane region" description="Helical" evidence="1">
    <location>
        <begin position="119"/>
        <end position="142"/>
    </location>
</feature>
<organism evidence="2">
    <name type="scientific">Haematobia irritans</name>
    <name type="common">Horn fly</name>
    <name type="synonym">Conops irritans</name>
    <dbReference type="NCBI Taxonomy" id="7368"/>
    <lineage>
        <taxon>Eukaryota</taxon>
        <taxon>Metazoa</taxon>
        <taxon>Ecdysozoa</taxon>
        <taxon>Arthropoda</taxon>
        <taxon>Hexapoda</taxon>
        <taxon>Insecta</taxon>
        <taxon>Pterygota</taxon>
        <taxon>Neoptera</taxon>
        <taxon>Endopterygota</taxon>
        <taxon>Diptera</taxon>
        <taxon>Brachycera</taxon>
        <taxon>Muscomorpha</taxon>
        <taxon>Muscoidea</taxon>
        <taxon>Muscidae</taxon>
        <taxon>Haematobia</taxon>
    </lineage>
</organism>
<name>A0A1L8EAS2_HAEIR</name>
<accession>A0A1L8EAS2</accession>
<protein>
    <submittedName>
        <fullName evidence="2">Uncharacterized protein</fullName>
    </submittedName>
</protein>
<keyword evidence="1" id="KW-0812">Transmembrane</keyword>
<keyword evidence="1" id="KW-1133">Transmembrane helix</keyword>
<dbReference type="AlphaFoldDB" id="A0A1L8EAS2"/>